<evidence type="ECO:0000313" key="2">
    <source>
        <dbReference type="Proteomes" id="UP001162992"/>
    </source>
</evidence>
<organism evidence="1 2">
    <name type="scientific">Diphasiastrum complanatum</name>
    <name type="common">Issler's clubmoss</name>
    <name type="synonym">Lycopodium complanatum</name>
    <dbReference type="NCBI Taxonomy" id="34168"/>
    <lineage>
        <taxon>Eukaryota</taxon>
        <taxon>Viridiplantae</taxon>
        <taxon>Streptophyta</taxon>
        <taxon>Embryophyta</taxon>
        <taxon>Tracheophyta</taxon>
        <taxon>Lycopodiopsida</taxon>
        <taxon>Lycopodiales</taxon>
        <taxon>Lycopodiaceae</taxon>
        <taxon>Lycopodioideae</taxon>
        <taxon>Diphasiastrum</taxon>
    </lineage>
</organism>
<keyword evidence="2" id="KW-1185">Reference proteome</keyword>
<name>A0ACC2AVV9_DIPCM</name>
<comment type="caution">
    <text evidence="1">The sequence shown here is derived from an EMBL/GenBank/DDBJ whole genome shotgun (WGS) entry which is preliminary data.</text>
</comment>
<protein>
    <submittedName>
        <fullName evidence="1">Uncharacterized protein</fullName>
    </submittedName>
</protein>
<accession>A0ACC2AVV9</accession>
<proteinExistence type="predicted"/>
<sequence length="750" mass="84583">MSILQQKIDPLSGQSEWVVVTDDHEEESSSLLGGSGDFTSSSGLHYTSYLDMLNDQPRNEAFDRAIRKAVLGAHHVLDIGAGTGLLSMMALRAMHDVDQKKKSFGSQLVDSAIPCCCQRDGFVTSCESYLPMIKLARAVLRANGMKAGVQLLHKRSDELHVGVDMCCQADVLVSEILDSELLGEGLIPTLTHAHKYLLKPNARTVPYRAIFYGQIVESYFLWQCHDLNGVESTIDDMLHLAPLYSKQIVLSRCSQYPLHVDPLTSTLRLLSEPFEVFTFEFWKTPETWNEYKHQITMTEGGKAHAIVSWWVLQLDEEGLIYYSTAPNWIKEAFMPTIKREDVSEFSRWCDHWKQCVWFIPEKGVQVQPGETLDVFAIRDEISVKYKINKGQEGACESPQELKLSQENCSVLKPERIGMLGDQTRRHVIMAGVKSALQGRSSCQSIVVDDSLISTISVALVASCSHVFVLLPSTRGEGMNLLESAAKLHEFSPLKVSLLSKRPSELTIHDLKGVQVRFSKIDAVFAEPYYLGYEGKVPWQLLRFWYEKTMLKSLLAKNYTIVPSQAKLQGMAYFLPDLWESRCSLKKVEGFDHSLANDKLGACGYMSPPLETRILPYAIWQSGEHEALTEAFTLMRFDFYHDLETVKGFVKVPVSKTGTCHGIVLWMDWILDPLEQLVLSTGPSDCQPSYWKQGVKLFRFPMQVECFHSCLDSQNSSTFSKSNHPHTLLVRSLFDSIHGDVTIDVDFMSSI</sequence>
<gene>
    <name evidence="1" type="ORF">O6H91_19G062300</name>
</gene>
<reference evidence="2" key="1">
    <citation type="journal article" date="2024" name="Proc. Natl. Acad. Sci. U.S.A.">
        <title>Extraordinary preservation of gene collinearity over three hundred million years revealed in homosporous lycophytes.</title>
        <authorList>
            <person name="Li C."/>
            <person name="Wickell D."/>
            <person name="Kuo L.Y."/>
            <person name="Chen X."/>
            <person name="Nie B."/>
            <person name="Liao X."/>
            <person name="Peng D."/>
            <person name="Ji J."/>
            <person name="Jenkins J."/>
            <person name="Williams M."/>
            <person name="Shu S."/>
            <person name="Plott C."/>
            <person name="Barry K."/>
            <person name="Rajasekar S."/>
            <person name="Grimwood J."/>
            <person name="Han X."/>
            <person name="Sun S."/>
            <person name="Hou Z."/>
            <person name="He W."/>
            <person name="Dai G."/>
            <person name="Sun C."/>
            <person name="Schmutz J."/>
            <person name="Leebens-Mack J.H."/>
            <person name="Li F.W."/>
            <person name="Wang L."/>
        </authorList>
    </citation>
    <scope>NUCLEOTIDE SEQUENCE [LARGE SCALE GENOMIC DNA]</scope>
    <source>
        <strain evidence="2">cv. PW_Plant_1</strain>
    </source>
</reference>
<evidence type="ECO:0000313" key="1">
    <source>
        <dbReference type="EMBL" id="KAJ7521639.1"/>
    </source>
</evidence>
<dbReference type="Proteomes" id="UP001162992">
    <property type="component" value="Chromosome 19"/>
</dbReference>
<dbReference type="EMBL" id="CM055110">
    <property type="protein sequence ID" value="KAJ7521639.1"/>
    <property type="molecule type" value="Genomic_DNA"/>
</dbReference>